<evidence type="ECO:0000313" key="1">
    <source>
        <dbReference type="EMBL" id="GGY67994.1"/>
    </source>
</evidence>
<dbReference type="AlphaFoldDB" id="A0AA87XY67"/>
<sequence length="73" mass="7533">MNKSTSTGAAVANPGAGGAVIPVMMPVSAGSHTYAYVGGLLTTDTWTVDGMVYVKTFTYTNGVLTGESDWVKQ</sequence>
<dbReference type="Proteomes" id="UP000628442">
    <property type="component" value="Unassembled WGS sequence"/>
</dbReference>
<organism evidence="1 2">
    <name type="scientific">Pseudoduganella albidiflava</name>
    <dbReference type="NCBI Taxonomy" id="321983"/>
    <lineage>
        <taxon>Bacteria</taxon>
        <taxon>Pseudomonadati</taxon>
        <taxon>Pseudomonadota</taxon>
        <taxon>Betaproteobacteria</taxon>
        <taxon>Burkholderiales</taxon>
        <taxon>Oxalobacteraceae</taxon>
        <taxon>Telluria group</taxon>
        <taxon>Pseudoduganella</taxon>
    </lineage>
</organism>
<reference evidence="1" key="2">
    <citation type="submission" date="2022-12" db="EMBL/GenBank/DDBJ databases">
        <authorList>
            <person name="Sun Q."/>
            <person name="Kim S."/>
        </authorList>
    </citation>
    <scope>NUCLEOTIDE SEQUENCE</scope>
    <source>
        <strain evidence="1">KCTC 12343</strain>
    </source>
</reference>
<proteinExistence type="predicted"/>
<gene>
    <name evidence="1" type="ORF">GCM10007387_57720</name>
</gene>
<comment type="caution">
    <text evidence="1">The sequence shown here is derived from an EMBL/GenBank/DDBJ whole genome shotgun (WGS) entry which is preliminary data.</text>
</comment>
<name>A0AA87XY67_9BURK</name>
<dbReference type="EMBL" id="BMWV01000023">
    <property type="protein sequence ID" value="GGY67994.1"/>
    <property type="molecule type" value="Genomic_DNA"/>
</dbReference>
<reference evidence="1" key="1">
    <citation type="journal article" date="2014" name="Int. J. Syst. Evol. Microbiol.">
        <title>Complete genome sequence of Corynebacterium casei LMG S-19264T (=DSM 44701T), isolated from a smear-ripened cheese.</title>
        <authorList>
            <consortium name="US DOE Joint Genome Institute (JGI-PGF)"/>
            <person name="Walter F."/>
            <person name="Albersmeier A."/>
            <person name="Kalinowski J."/>
            <person name="Ruckert C."/>
        </authorList>
    </citation>
    <scope>NUCLEOTIDE SEQUENCE</scope>
    <source>
        <strain evidence="1">KCTC 12343</strain>
    </source>
</reference>
<evidence type="ECO:0000313" key="2">
    <source>
        <dbReference type="Proteomes" id="UP000628442"/>
    </source>
</evidence>
<protein>
    <submittedName>
        <fullName evidence="1">Uncharacterized protein</fullName>
    </submittedName>
</protein>
<accession>A0AA87XY67</accession>